<evidence type="ECO:0000256" key="1">
    <source>
        <dbReference type="ARBA" id="ARBA00009129"/>
    </source>
</evidence>
<evidence type="ECO:0000256" key="2">
    <source>
        <dbReference type="SAM" id="Phobius"/>
    </source>
</evidence>
<feature type="transmembrane region" description="Helical" evidence="2">
    <location>
        <begin position="59"/>
        <end position="76"/>
    </location>
</feature>
<protein>
    <recommendedName>
        <fullName evidence="3">CsbD-like domain-containing protein</fullName>
    </recommendedName>
</protein>
<reference evidence="4" key="1">
    <citation type="submission" date="2020-02" db="EMBL/GenBank/DDBJ databases">
        <authorList>
            <person name="Meier V. D."/>
        </authorList>
    </citation>
    <scope>NUCLEOTIDE SEQUENCE</scope>
    <source>
        <strain evidence="4">AVDCRST_MAG23</strain>
    </source>
</reference>
<keyword evidence="2" id="KW-0812">Transmembrane</keyword>
<feature type="domain" description="CsbD-like" evidence="3">
    <location>
        <begin position="4"/>
        <end position="55"/>
    </location>
</feature>
<dbReference type="InterPro" id="IPR036629">
    <property type="entry name" value="YjbJ_sf"/>
</dbReference>
<proteinExistence type="inferred from homology"/>
<gene>
    <name evidence="4" type="ORF">AVDCRST_MAG23-1657</name>
</gene>
<evidence type="ECO:0000313" key="4">
    <source>
        <dbReference type="EMBL" id="CAA9538516.1"/>
    </source>
</evidence>
<dbReference type="EMBL" id="CADCWD010000060">
    <property type="protein sequence ID" value="CAA9538516.1"/>
    <property type="molecule type" value="Genomic_DNA"/>
</dbReference>
<name>A0A6J4U1Z5_9SPHN</name>
<dbReference type="InterPro" id="IPR008462">
    <property type="entry name" value="CsbD"/>
</dbReference>
<keyword evidence="2" id="KW-1133">Transmembrane helix</keyword>
<evidence type="ECO:0000259" key="3">
    <source>
        <dbReference type="Pfam" id="PF05532"/>
    </source>
</evidence>
<dbReference type="SUPFAM" id="SSF69047">
    <property type="entry name" value="Hypothetical protein YjbJ"/>
    <property type="match status" value="1"/>
</dbReference>
<dbReference type="Gene3D" id="1.10.1470.10">
    <property type="entry name" value="YjbJ"/>
    <property type="match status" value="1"/>
</dbReference>
<comment type="similarity">
    <text evidence="1">Belongs to the UPF0337 (CsbD) family.</text>
</comment>
<dbReference type="Pfam" id="PF05532">
    <property type="entry name" value="CsbD"/>
    <property type="match status" value="1"/>
</dbReference>
<keyword evidence="2" id="KW-0472">Membrane</keyword>
<dbReference type="AlphaFoldDB" id="A0A6J4U1Z5"/>
<sequence length="82" mass="8566">MNIDTVAGEGTNLKGRFKESLGDAVGDRELQRDGAADQVSGSTRKAIGALRDFARDQPVVAAAVALVVGWALLGGLRGDTRR</sequence>
<accession>A0A6J4U1Z5</accession>
<organism evidence="4">
    <name type="scientific">uncultured Sphingosinicella sp</name>
    <dbReference type="NCBI Taxonomy" id="478748"/>
    <lineage>
        <taxon>Bacteria</taxon>
        <taxon>Pseudomonadati</taxon>
        <taxon>Pseudomonadota</taxon>
        <taxon>Alphaproteobacteria</taxon>
        <taxon>Sphingomonadales</taxon>
        <taxon>Sphingosinicellaceae</taxon>
        <taxon>Sphingosinicella</taxon>
        <taxon>environmental samples</taxon>
    </lineage>
</organism>